<protein>
    <submittedName>
        <fullName evidence="1">Uncharacterized protein</fullName>
    </submittedName>
</protein>
<dbReference type="AlphaFoldDB" id="A0A4S8JXK3"/>
<sequence length="78" mass="8596">MPLPAPSPIEMLARLCQNLYIASLILQTPWPEKNSSVLTDAPEELSIHDLKSGISMTPGVELYGCFDTLGRDKSIRKP</sequence>
<name>A0A4S8JXK3_MUSBA</name>
<keyword evidence="2" id="KW-1185">Reference proteome</keyword>
<reference evidence="1 2" key="1">
    <citation type="journal article" date="2019" name="Nat. Plants">
        <title>Genome sequencing of Musa balbisiana reveals subgenome evolution and function divergence in polyploid bananas.</title>
        <authorList>
            <person name="Yao X."/>
        </authorList>
    </citation>
    <scope>NUCLEOTIDE SEQUENCE [LARGE SCALE GENOMIC DNA]</scope>
    <source>
        <strain evidence="2">cv. DH-PKW</strain>
        <tissue evidence="1">Leaves</tissue>
    </source>
</reference>
<gene>
    <name evidence="1" type="ORF">C4D60_Mb05t20380</name>
</gene>
<evidence type="ECO:0000313" key="2">
    <source>
        <dbReference type="Proteomes" id="UP000317650"/>
    </source>
</evidence>
<dbReference type="EMBL" id="PYDT01000003">
    <property type="protein sequence ID" value="THU67031.1"/>
    <property type="molecule type" value="Genomic_DNA"/>
</dbReference>
<dbReference type="Proteomes" id="UP000317650">
    <property type="component" value="Chromosome 5"/>
</dbReference>
<accession>A0A4S8JXK3</accession>
<evidence type="ECO:0000313" key="1">
    <source>
        <dbReference type="EMBL" id="THU67031.1"/>
    </source>
</evidence>
<comment type="caution">
    <text evidence="1">The sequence shown here is derived from an EMBL/GenBank/DDBJ whole genome shotgun (WGS) entry which is preliminary data.</text>
</comment>
<proteinExistence type="predicted"/>
<organism evidence="1 2">
    <name type="scientific">Musa balbisiana</name>
    <name type="common">Banana</name>
    <dbReference type="NCBI Taxonomy" id="52838"/>
    <lineage>
        <taxon>Eukaryota</taxon>
        <taxon>Viridiplantae</taxon>
        <taxon>Streptophyta</taxon>
        <taxon>Embryophyta</taxon>
        <taxon>Tracheophyta</taxon>
        <taxon>Spermatophyta</taxon>
        <taxon>Magnoliopsida</taxon>
        <taxon>Liliopsida</taxon>
        <taxon>Zingiberales</taxon>
        <taxon>Musaceae</taxon>
        <taxon>Musa</taxon>
    </lineage>
</organism>